<proteinExistence type="predicted"/>
<feature type="transmembrane region" description="Helical" evidence="2">
    <location>
        <begin position="112"/>
        <end position="129"/>
    </location>
</feature>
<feature type="transmembrane region" description="Helical" evidence="2">
    <location>
        <begin position="779"/>
        <end position="798"/>
    </location>
</feature>
<feature type="transmembrane region" description="Helical" evidence="2">
    <location>
        <begin position="488"/>
        <end position="507"/>
    </location>
</feature>
<dbReference type="Proteomes" id="UP000279959">
    <property type="component" value="Chromosome"/>
</dbReference>
<feature type="compositionally biased region" description="Low complexity" evidence="1">
    <location>
        <begin position="35"/>
        <end position="46"/>
    </location>
</feature>
<feature type="transmembrane region" description="Helical" evidence="2">
    <location>
        <begin position="248"/>
        <end position="265"/>
    </location>
</feature>
<feature type="transmembrane region" description="Helical" evidence="2">
    <location>
        <begin position="297"/>
        <end position="319"/>
    </location>
</feature>
<evidence type="ECO:0000256" key="2">
    <source>
        <dbReference type="SAM" id="Phobius"/>
    </source>
</evidence>
<sequence length="963" mass="100330">MLVALLLIVGGIVLFDTRRRVMELEDRIIMIETEAQPAAAPGAPEPVRAEHAPAEEQPPFTPTAAARRSPWTETFAEPEVAAEPEVIGDEQIGEAAYVQPASGFEDLFGRRLPIWAGGVTLAVAGALLVKYSIDSGLLSPIIRVLLGLIFGAGLIGGAEVALRQEARVRDVRVRQALAGAGLATLYAVILAAANLYHLMGPGMAFAGLAGVTALAMGLSLRFGPPSAMLGLVGGLAAPALAGADEPNIPLLSCYLALTVGGLCALSRTQRWMWLGVGALIGGAGWGGLLLLSGALDLASSLSVGLFILALGIAFPLFAFSGSRATLIRMVSAVAASAQMAALIATGGFTLLHWALFGLLSAAFLWLSGREPALRRLMPVGLAVGLLLSGAWPAPAASSFAPVILGLVLIYGGGALWRLWRPAGGLIEAGQVAGAALGSLAVSALHFYRGSAADDLRFALMALVASALPALAMAMGWSNPAQRSDARAALLATGAAILLVLAGIFGLAGWTLPLVVGIVAVALLLLAAQAGNARIEWSGWAFAFTAVASLVSGGRGLDELGRLAGMGADAAPGIALLRWSGVALALTLFAWRARLAEGRLVAQIVGALCAYGAIAQVAPVLWLGPIAALGLPLLAEGARRLPPLRLLPALATLFLLTLLWAAEPLLAWVEPAVMSLLGRPLLVNLLPDMTDMLLHLALPAALIALALVRGKAAIGPIGRQLAAIVIGLFGTIALHILYRQAFAIADHAAFVRAGLAERTIWEGLLIMAGWAAWRRFNRRGVALTLLAAGIAHNLLYTLLLHNPLWAAQAVGSVPLFNLLAPAFAIPLAGLWLAGRIMPEPAERCARFRDGGFMVLILLFAFATLRQLFTGPMLNLRHLSAGEDIGRSVLAIILATGFLLWGIRRGGRDWRIASLLLMLGAVAKVFLLDASGLTGLLRIASFLALGFSLIGIGWLYSRHLRADTH</sequence>
<feature type="transmembrane region" description="Helical" evidence="2">
    <location>
        <begin position="203"/>
        <end position="222"/>
    </location>
</feature>
<protein>
    <submittedName>
        <fullName evidence="3">DUF2339 domain-containing protein</fullName>
    </submittedName>
</protein>
<feature type="transmembrane region" description="Helical" evidence="2">
    <location>
        <begin position="455"/>
        <end position="476"/>
    </location>
</feature>
<feature type="transmembrane region" description="Helical" evidence="2">
    <location>
        <begin position="431"/>
        <end position="449"/>
    </location>
</feature>
<evidence type="ECO:0000313" key="4">
    <source>
        <dbReference type="Proteomes" id="UP000279959"/>
    </source>
</evidence>
<feature type="transmembrane region" description="Helical" evidence="2">
    <location>
        <begin position="934"/>
        <end position="954"/>
    </location>
</feature>
<accession>A0A494W2D7</accession>
<feature type="transmembrane region" description="Helical" evidence="2">
    <location>
        <begin position="350"/>
        <end position="368"/>
    </location>
</feature>
<feature type="transmembrane region" description="Helical" evidence="2">
    <location>
        <begin position="513"/>
        <end position="529"/>
    </location>
</feature>
<feature type="transmembrane region" description="Helical" evidence="2">
    <location>
        <begin position="536"/>
        <end position="553"/>
    </location>
</feature>
<dbReference type="InterPro" id="IPR014600">
    <property type="entry name" value="UCP035905_mem"/>
</dbReference>
<feature type="transmembrane region" description="Helical" evidence="2">
    <location>
        <begin position="883"/>
        <end position="901"/>
    </location>
</feature>
<dbReference type="InterPro" id="IPR019286">
    <property type="entry name" value="DUF2339_TM"/>
</dbReference>
<feature type="transmembrane region" description="Helical" evidence="2">
    <location>
        <begin position="908"/>
        <end position="928"/>
    </location>
</feature>
<feature type="transmembrane region" description="Helical" evidence="2">
    <location>
        <begin position="141"/>
        <end position="162"/>
    </location>
</feature>
<dbReference type="EMBL" id="AP018664">
    <property type="protein sequence ID" value="BBD98793.1"/>
    <property type="molecule type" value="Genomic_DNA"/>
</dbReference>
<feature type="transmembrane region" description="Helical" evidence="2">
    <location>
        <begin position="573"/>
        <end position="590"/>
    </location>
</feature>
<name>A0A494W2D7_9SPHN</name>
<dbReference type="AlphaFoldDB" id="A0A494W2D7"/>
<dbReference type="RefSeq" id="WP_066703653.1">
    <property type="nucleotide sequence ID" value="NZ_AP018664.1"/>
</dbReference>
<feature type="transmembrane region" description="Helical" evidence="2">
    <location>
        <begin position="174"/>
        <end position="196"/>
    </location>
</feature>
<feature type="transmembrane region" description="Helical" evidence="2">
    <location>
        <begin position="719"/>
        <end position="737"/>
    </location>
</feature>
<feature type="transmembrane region" description="Helical" evidence="2">
    <location>
        <begin position="649"/>
        <end position="668"/>
    </location>
</feature>
<evidence type="ECO:0000256" key="1">
    <source>
        <dbReference type="SAM" id="MobiDB-lite"/>
    </source>
</evidence>
<feature type="region of interest" description="Disordered" evidence="1">
    <location>
        <begin position="35"/>
        <end position="68"/>
    </location>
</feature>
<feature type="transmembrane region" description="Helical" evidence="2">
    <location>
        <begin position="399"/>
        <end position="419"/>
    </location>
</feature>
<dbReference type="Pfam" id="PF10101">
    <property type="entry name" value="DUF2339"/>
    <property type="match status" value="1"/>
</dbReference>
<evidence type="ECO:0000313" key="3">
    <source>
        <dbReference type="EMBL" id="BBD98793.1"/>
    </source>
</evidence>
<keyword evidence="2" id="KW-0812">Transmembrane</keyword>
<keyword evidence="4" id="KW-1185">Reference proteome</keyword>
<reference evidence="3 4" key="1">
    <citation type="submission" date="2018-05" db="EMBL/GenBank/DDBJ databases">
        <title>Complete Genome Sequence of the Nonylphenol-Degrading Bacterium Sphingobium amiense DSM 16289T.</title>
        <authorList>
            <person name="Ootsuka M."/>
            <person name="Nishizawa T."/>
            <person name="Ohta H."/>
        </authorList>
    </citation>
    <scope>NUCLEOTIDE SEQUENCE [LARGE SCALE GENOMIC DNA]</scope>
    <source>
        <strain evidence="3 4">DSM 16289</strain>
    </source>
</reference>
<dbReference type="PANTHER" id="PTHR38434">
    <property type="entry name" value="BLL2549 PROTEIN"/>
    <property type="match status" value="1"/>
</dbReference>
<feature type="transmembrane region" description="Helical" evidence="2">
    <location>
        <begin position="804"/>
        <end position="832"/>
    </location>
</feature>
<dbReference type="PIRSF" id="PIRSF035905">
    <property type="entry name" value="UCP035905_mp"/>
    <property type="match status" value="1"/>
</dbReference>
<dbReference type="PANTHER" id="PTHR38434:SF1">
    <property type="entry name" value="BLL2549 PROTEIN"/>
    <property type="match status" value="1"/>
</dbReference>
<feature type="transmembrane region" description="Helical" evidence="2">
    <location>
        <begin position="688"/>
        <end position="707"/>
    </location>
</feature>
<dbReference type="KEGG" id="sami:SAMIE_1022940"/>
<organism evidence="3 4">
    <name type="scientific">Sphingobium amiense</name>
    <dbReference type="NCBI Taxonomy" id="135719"/>
    <lineage>
        <taxon>Bacteria</taxon>
        <taxon>Pseudomonadati</taxon>
        <taxon>Pseudomonadota</taxon>
        <taxon>Alphaproteobacteria</taxon>
        <taxon>Sphingomonadales</taxon>
        <taxon>Sphingomonadaceae</taxon>
        <taxon>Sphingobium</taxon>
    </lineage>
</organism>
<gene>
    <name evidence="3" type="ORF">SAMIE_1022940</name>
</gene>
<feature type="transmembrane region" description="Helical" evidence="2">
    <location>
        <begin position="844"/>
        <end position="863"/>
    </location>
</feature>
<feature type="transmembrane region" description="Helical" evidence="2">
    <location>
        <begin position="272"/>
        <end position="291"/>
    </location>
</feature>
<keyword evidence="2" id="KW-1133">Transmembrane helix</keyword>
<keyword evidence="2" id="KW-0472">Membrane</keyword>